<evidence type="ECO:0000313" key="2">
    <source>
        <dbReference type="EMBL" id="QDU46453.1"/>
    </source>
</evidence>
<keyword evidence="3" id="KW-1185">Reference proteome</keyword>
<feature type="transmembrane region" description="Helical" evidence="1">
    <location>
        <begin position="118"/>
        <end position="135"/>
    </location>
</feature>
<dbReference type="AlphaFoldDB" id="A0A517ZVD9"/>
<dbReference type="KEGG" id="sdyn:Mal52_49740"/>
<keyword evidence="1" id="KW-1133">Transmembrane helix</keyword>
<feature type="transmembrane region" description="Helical" evidence="1">
    <location>
        <begin position="95"/>
        <end position="111"/>
    </location>
</feature>
<dbReference type="NCBIfam" id="NF037970">
    <property type="entry name" value="vanZ_1"/>
    <property type="match status" value="1"/>
</dbReference>
<keyword evidence="1" id="KW-0812">Transmembrane</keyword>
<evidence type="ECO:0000256" key="1">
    <source>
        <dbReference type="SAM" id="Phobius"/>
    </source>
</evidence>
<sequence length="307" mass="34789">MTPAHRRIAALLVGVAVVLLLPLPRASRAMHALYDLGHAPLFGVLSVMLFWWGRKKLPRNDLFAAILVWGTVAILGIAAEYVQGFLGRFPSWQDVAANLLGSAAFLIWAISWNWKYRVLRIAAFAIGVACLVAAWRTPAIELADTLAQHRNLPMLGSFERRLEFSRWQWSGENCELGQAKRWASDGEMSMAIRFKPAKYPSFSLYWPIEDWSPYQALTFDILLTGAEPLPLIVKIVDVDHNGETNDRFHRAILLQPGLNSPRIRLSDVAIAPHGRTLDLRRIKRMQFYTVDLQTPRVLFLDNLRLVP</sequence>
<feature type="transmembrane region" description="Helical" evidence="1">
    <location>
        <begin position="36"/>
        <end position="53"/>
    </location>
</feature>
<name>A0A517ZVD9_9PLAN</name>
<organism evidence="2 3">
    <name type="scientific">Symmachiella dynata</name>
    <dbReference type="NCBI Taxonomy" id="2527995"/>
    <lineage>
        <taxon>Bacteria</taxon>
        <taxon>Pseudomonadati</taxon>
        <taxon>Planctomycetota</taxon>
        <taxon>Planctomycetia</taxon>
        <taxon>Planctomycetales</taxon>
        <taxon>Planctomycetaceae</taxon>
        <taxon>Symmachiella</taxon>
    </lineage>
</organism>
<accession>A0A517ZVD9</accession>
<dbReference type="Proteomes" id="UP000319383">
    <property type="component" value="Chromosome"/>
</dbReference>
<gene>
    <name evidence="2" type="ORF">Mal52_49740</name>
</gene>
<proteinExistence type="predicted"/>
<reference evidence="2 3" key="1">
    <citation type="submission" date="2019-02" db="EMBL/GenBank/DDBJ databases">
        <title>Deep-cultivation of Planctomycetes and their phenomic and genomic characterization uncovers novel biology.</title>
        <authorList>
            <person name="Wiegand S."/>
            <person name="Jogler M."/>
            <person name="Boedeker C."/>
            <person name="Pinto D."/>
            <person name="Vollmers J."/>
            <person name="Rivas-Marin E."/>
            <person name="Kohn T."/>
            <person name="Peeters S.H."/>
            <person name="Heuer A."/>
            <person name="Rast P."/>
            <person name="Oberbeckmann S."/>
            <person name="Bunk B."/>
            <person name="Jeske O."/>
            <person name="Meyerdierks A."/>
            <person name="Storesund J.E."/>
            <person name="Kallscheuer N."/>
            <person name="Luecker S."/>
            <person name="Lage O.M."/>
            <person name="Pohl T."/>
            <person name="Merkel B.J."/>
            <person name="Hornburger P."/>
            <person name="Mueller R.-W."/>
            <person name="Bruemmer F."/>
            <person name="Labrenz M."/>
            <person name="Spormann A.M."/>
            <person name="Op den Camp H."/>
            <person name="Overmann J."/>
            <person name="Amann R."/>
            <person name="Jetten M.S.M."/>
            <person name="Mascher T."/>
            <person name="Medema M.H."/>
            <person name="Devos D.P."/>
            <person name="Kaster A.-K."/>
            <person name="Ovreas L."/>
            <person name="Rohde M."/>
            <person name="Galperin M.Y."/>
            <person name="Jogler C."/>
        </authorList>
    </citation>
    <scope>NUCLEOTIDE SEQUENCE [LARGE SCALE GENOMIC DNA]</scope>
    <source>
        <strain evidence="2 3">Mal52</strain>
    </source>
</reference>
<evidence type="ECO:0000313" key="3">
    <source>
        <dbReference type="Proteomes" id="UP000319383"/>
    </source>
</evidence>
<protein>
    <recommendedName>
        <fullName evidence="4">CBM11 domain-containing protein</fullName>
    </recommendedName>
</protein>
<dbReference type="Gene3D" id="2.60.120.430">
    <property type="entry name" value="Galactose-binding lectin"/>
    <property type="match status" value="1"/>
</dbReference>
<dbReference type="EMBL" id="CP036276">
    <property type="protein sequence ID" value="QDU46453.1"/>
    <property type="molecule type" value="Genomic_DNA"/>
</dbReference>
<evidence type="ECO:0008006" key="4">
    <source>
        <dbReference type="Google" id="ProtNLM"/>
    </source>
</evidence>
<keyword evidence="1" id="KW-0472">Membrane</keyword>
<feature type="transmembrane region" description="Helical" evidence="1">
    <location>
        <begin position="62"/>
        <end position="83"/>
    </location>
</feature>